<evidence type="ECO:0000313" key="3">
    <source>
        <dbReference type="EMBL" id="KAK9991164.1"/>
    </source>
</evidence>
<comment type="caution">
    <text evidence="3">The sequence shown here is derived from an EMBL/GenBank/DDBJ whole genome shotgun (WGS) entry which is preliminary data.</text>
</comment>
<dbReference type="AlphaFoldDB" id="A0AAW2BYX1"/>
<keyword evidence="4" id="KW-1185">Reference proteome</keyword>
<keyword evidence="2" id="KW-0677">Repeat</keyword>
<gene>
    <name evidence="3" type="ORF">SO802_026149</name>
</gene>
<organism evidence="3 4">
    <name type="scientific">Lithocarpus litseifolius</name>
    <dbReference type="NCBI Taxonomy" id="425828"/>
    <lineage>
        <taxon>Eukaryota</taxon>
        <taxon>Viridiplantae</taxon>
        <taxon>Streptophyta</taxon>
        <taxon>Embryophyta</taxon>
        <taxon>Tracheophyta</taxon>
        <taxon>Spermatophyta</taxon>
        <taxon>Magnoliopsida</taxon>
        <taxon>eudicotyledons</taxon>
        <taxon>Gunneridae</taxon>
        <taxon>Pentapetalae</taxon>
        <taxon>rosids</taxon>
        <taxon>fabids</taxon>
        <taxon>Fagales</taxon>
        <taxon>Fagaceae</taxon>
        <taxon>Lithocarpus</taxon>
    </lineage>
</organism>
<reference evidence="3 4" key="1">
    <citation type="submission" date="2024-01" db="EMBL/GenBank/DDBJ databases">
        <title>A telomere-to-telomere, gap-free genome of sweet tea (Lithocarpus litseifolius).</title>
        <authorList>
            <person name="Zhou J."/>
        </authorList>
    </citation>
    <scope>NUCLEOTIDE SEQUENCE [LARGE SCALE GENOMIC DNA]</scope>
    <source>
        <strain evidence="3">Zhou-2022a</strain>
        <tissue evidence="3">Leaf</tissue>
    </source>
</reference>
<evidence type="ECO:0000256" key="1">
    <source>
        <dbReference type="ARBA" id="ARBA00022574"/>
    </source>
</evidence>
<accession>A0AAW2BYX1</accession>
<protein>
    <submittedName>
        <fullName evidence="3">Uncharacterized protein</fullName>
    </submittedName>
</protein>
<sequence>MNWSVRRDKKYRLAIDSRLKQFPNRVEIVQLDDSNGEIQSDPNLSFEHPYLPTKTIFIPNKDCTKPDLFTTSSNFLRVWQISDDLVELKSLLNGNKNSDFCGPLTSFDWNEAELKRIGTSTIDTTCTIWDIEREVVDT</sequence>
<dbReference type="EMBL" id="JAZDWU010000009">
    <property type="protein sequence ID" value="KAK9991164.1"/>
    <property type="molecule type" value="Genomic_DNA"/>
</dbReference>
<name>A0AAW2BYX1_9ROSI</name>
<dbReference type="InterPro" id="IPR045159">
    <property type="entry name" value="DCAF7-like"/>
</dbReference>
<dbReference type="Proteomes" id="UP001459277">
    <property type="component" value="Unassembled WGS sequence"/>
</dbReference>
<dbReference type="InterPro" id="IPR036322">
    <property type="entry name" value="WD40_repeat_dom_sf"/>
</dbReference>
<evidence type="ECO:0000256" key="2">
    <source>
        <dbReference type="ARBA" id="ARBA00022737"/>
    </source>
</evidence>
<proteinExistence type="predicted"/>
<keyword evidence="1" id="KW-0853">WD repeat</keyword>
<dbReference type="PANTHER" id="PTHR19919">
    <property type="entry name" value="WD REPEAT CONTAINING PROTEIN"/>
    <property type="match status" value="1"/>
</dbReference>
<evidence type="ECO:0000313" key="4">
    <source>
        <dbReference type="Proteomes" id="UP001459277"/>
    </source>
</evidence>
<dbReference type="SUPFAM" id="SSF50978">
    <property type="entry name" value="WD40 repeat-like"/>
    <property type="match status" value="1"/>
</dbReference>